<reference evidence="8 9" key="1">
    <citation type="journal article" date="2007" name="Nature">
        <title>Evolution of genes and genomes on the Drosophila phylogeny.</title>
        <authorList>
            <consortium name="Drosophila 12 Genomes Consortium"/>
            <person name="Clark A.G."/>
            <person name="Eisen M.B."/>
            <person name="Smith D.R."/>
            <person name="Bergman C.M."/>
            <person name="Oliver B."/>
            <person name="Markow T.A."/>
            <person name="Kaufman T.C."/>
            <person name="Kellis M."/>
            <person name="Gelbart W."/>
            <person name="Iyer V.N."/>
            <person name="Pollard D.A."/>
            <person name="Sackton T.B."/>
            <person name="Larracuente A.M."/>
            <person name="Singh N.D."/>
            <person name="Abad J.P."/>
            <person name="Abt D.N."/>
            <person name="Adryan B."/>
            <person name="Aguade M."/>
            <person name="Akashi H."/>
            <person name="Anderson W.W."/>
            <person name="Aquadro C.F."/>
            <person name="Ardell D.H."/>
            <person name="Arguello R."/>
            <person name="Artieri C.G."/>
            <person name="Barbash D.A."/>
            <person name="Barker D."/>
            <person name="Barsanti P."/>
            <person name="Batterham P."/>
            <person name="Batzoglou S."/>
            <person name="Begun D."/>
            <person name="Bhutkar A."/>
            <person name="Blanco E."/>
            <person name="Bosak S.A."/>
            <person name="Bradley R.K."/>
            <person name="Brand A.D."/>
            <person name="Brent M.R."/>
            <person name="Brooks A.N."/>
            <person name="Brown R.H."/>
            <person name="Butlin R.K."/>
            <person name="Caggese C."/>
            <person name="Calvi B.R."/>
            <person name="Bernardo de Carvalho A."/>
            <person name="Caspi A."/>
            <person name="Castrezana S."/>
            <person name="Celniker S.E."/>
            <person name="Chang J.L."/>
            <person name="Chapple C."/>
            <person name="Chatterji S."/>
            <person name="Chinwalla A."/>
            <person name="Civetta A."/>
            <person name="Clifton S.W."/>
            <person name="Comeron J.M."/>
            <person name="Costello J.C."/>
            <person name="Coyne J.A."/>
            <person name="Daub J."/>
            <person name="David R.G."/>
            <person name="Delcher A.L."/>
            <person name="Delehaunty K."/>
            <person name="Do C.B."/>
            <person name="Ebling H."/>
            <person name="Edwards K."/>
            <person name="Eickbush T."/>
            <person name="Evans J.D."/>
            <person name="Filipski A."/>
            <person name="Findeiss S."/>
            <person name="Freyhult E."/>
            <person name="Fulton L."/>
            <person name="Fulton R."/>
            <person name="Garcia A.C."/>
            <person name="Gardiner A."/>
            <person name="Garfield D.A."/>
            <person name="Garvin B.E."/>
            <person name="Gibson G."/>
            <person name="Gilbert D."/>
            <person name="Gnerre S."/>
            <person name="Godfrey J."/>
            <person name="Good R."/>
            <person name="Gotea V."/>
            <person name="Gravely B."/>
            <person name="Greenberg A.J."/>
            <person name="Griffiths-Jones S."/>
            <person name="Gross S."/>
            <person name="Guigo R."/>
            <person name="Gustafson E.A."/>
            <person name="Haerty W."/>
            <person name="Hahn M.W."/>
            <person name="Halligan D.L."/>
            <person name="Halpern A.L."/>
            <person name="Halter G.M."/>
            <person name="Han M.V."/>
            <person name="Heger A."/>
            <person name="Hillier L."/>
            <person name="Hinrichs A.S."/>
            <person name="Holmes I."/>
            <person name="Hoskins R.A."/>
            <person name="Hubisz M.J."/>
            <person name="Hultmark D."/>
            <person name="Huntley M.A."/>
            <person name="Jaffe D.B."/>
            <person name="Jagadeeshan S."/>
            <person name="Jeck W.R."/>
            <person name="Johnson J."/>
            <person name="Jones C.D."/>
            <person name="Jordan W.C."/>
            <person name="Karpen G.H."/>
            <person name="Kataoka E."/>
            <person name="Keightley P.D."/>
            <person name="Kheradpour P."/>
            <person name="Kirkness E.F."/>
            <person name="Koerich L.B."/>
            <person name="Kristiansen K."/>
            <person name="Kudrna D."/>
            <person name="Kulathinal R.J."/>
            <person name="Kumar S."/>
            <person name="Kwok R."/>
            <person name="Lander E."/>
            <person name="Langley C.H."/>
            <person name="Lapoint R."/>
            <person name="Lazzaro B.P."/>
            <person name="Lee S.J."/>
            <person name="Levesque L."/>
            <person name="Li R."/>
            <person name="Lin C.F."/>
            <person name="Lin M.F."/>
            <person name="Lindblad-Toh K."/>
            <person name="Llopart A."/>
            <person name="Long M."/>
            <person name="Low L."/>
            <person name="Lozovsky E."/>
            <person name="Lu J."/>
            <person name="Luo M."/>
            <person name="Machado C.A."/>
            <person name="Makalowski W."/>
            <person name="Marzo M."/>
            <person name="Matsuda M."/>
            <person name="Matzkin L."/>
            <person name="McAllister B."/>
            <person name="McBride C.S."/>
            <person name="McKernan B."/>
            <person name="McKernan K."/>
            <person name="Mendez-Lago M."/>
            <person name="Minx P."/>
            <person name="Mollenhauer M.U."/>
            <person name="Montooth K."/>
            <person name="Mount S.M."/>
            <person name="Mu X."/>
            <person name="Myers E."/>
            <person name="Negre B."/>
            <person name="Newfeld S."/>
            <person name="Nielsen R."/>
            <person name="Noor M.A."/>
            <person name="O'Grady P."/>
            <person name="Pachter L."/>
            <person name="Papaceit M."/>
            <person name="Parisi M.J."/>
            <person name="Parisi M."/>
            <person name="Parts L."/>
            <person name="Pedersen J.S."/>
            <person name="Pesole G."/>
            <person name="Phillippy A.M."/>
            <person name="Ponting C.P."/>
            <person name="Pop M."/>
            <person name="Porcelli D."/>
            <person name="Powell J.R."/>
            <person name="Prohaska S."/>
            <person name="Pruitt K."/>
            <person name="Puig M."/>
            <person name="Quesneville H."/>
            <person name="Ram K.R."/>
            <person name="Rand D."/>
            <person name="Rasmussen M.D."/>
            <person name="Reed L.K."/>
            <person name="Reenan R."/>
            <person name="Reily A."/>
            <person name="Remington K.A."/>
            <person name="Rieger T.T."/>
            <person name="Ritchie M.G."/>
            <person name="Robin C."/>
            <person name="Rogers Y.H."/>
            <person name="Rohde C."/>
            <person name="Rozas J."/>
            <person name="Rubenfield M.J."/>
            <person name="Ruiz A."/>
            <person name="Russo S."/>
            <person name="Salzberg S.L."/>
            <person name="Sanchez-Gracia A."/>
            <person name="Saranga D.J."/>
            <person name="Sato H."/>
            <person name="Schaeffer S.W."/>
            <person name="Schatz M.C."/>
            <person name="Schlenke T."/>
            <person name="Schwartz R."/>
            <person name="Segarra C."/>
            <person name="Singh R.S."/>
            <person name="Sirot L."/>
            <person name="Sirota M."/>
            <person name="Sisneros N.B."/>
            <person name="Smith C.D."/>
            <person name="Smith T.F."/>
            <person name="Spieth J."/>
            <person name="Stage D.E."/>
            <person name="Stark A."/>
            <person name="Stephan W."/>
            <person name="Strausberg R.L."/>
            <person name="Strempel S."/>
            <person name="Sturgill D."/>
            <person name="Sutton G."/>
            <person name="Sutton G.G."/>
            <person name="Tao W."/>
            <person name="Teichmann S."/>
            <person name="Tobari Y.N."/>
            <person name="Tomimura Y."/>
            <person name="Tsolas J.M."/>
            <person name="Valente V.L."/>
            <person name="Venter E."/>
            <person name="Venter J.C."/>
            <person name="Vicario S."/>
            <person name="Vieira F.G."/>
            <person name="Vilella A.J."/>
            <person name="Villasante A."/>
            <person name="Walenz B."/>
            <person name="Wang J."/>
            <person name="Wasserman M."/>
            <person name="Watts T."/>
            <person name="Wilson D."/>
            <person name="Wilson R.K."/>
            <person name="Wing R.A."/>
            <person name="Wolfner M.F."/>
            <person name="Wong A."/>
            <person name="Wong G.K."/>
            <person name="Wu C.I."/>
            <person name="Wu G."/>
            <person name="Yamamoto D."/>
            <person name="Yang H.P."/>
            <person name="Yang S.P."/>
            <person name="Yorke J.A."/>
            <person name="Yoshida K."/>
            <person name="Zdobnov E."/>
            <person name="Zhang P."/>
            <person name="Zhang Y."/>
            <person name="Zimin A.V."/>
            <person name="Baldwin J."/>
            <person name="Abdouelleil A."/>
            <person name="Abdulkadir J."/>
            <person name="Abebe A."/>
            <person name="Abera B."/>
            <person name="Abreu J."/>
            <person name="Acer S.C."/>
            <person name="Aftuck L."/>
            <person name="Alexander A."/>
            <person name="An P."/>
            <person name="Anderson E."/>
            <person name="Anderson S."/>
            <person name="Arachi H."/>
            <person name="Azer M."/>
            <person name="Bachantsang P."/>
            <person name="Barry A."/>
            <person name="Bayul T."/>
            <person name="Berlin A."/>
            <person name="Bessette D."/>
            <person name="Bloom T."/>
            <person name="Blye J."/>
            <person name="Boguslavskiy L."/>
            <person name="Bonnet C."/>
            <person name="Boukhgalter B."/>
            <person name="Bourzgui I."/>
            <person name="Brown A."/>
            <person name="Cahill P."/>
            <person name="Channer S."/>
            <person name="Cheshatsang Y."/>
            <person name="Chuda L."/>
            <person name="Citroen M."/>
            <person name="Collymore A."/>
            <person name="Cooke P."/>
            <person name="Costello M."/>
            <person name="D'Aco K."/>
            <person name="Daza R."/>
            <person name="De Haan G."/>
            <person name="DeGray S."/>
            <person name="DeMaso C."/>
            <person name="Dhargay N."/>
            <person name="Dooley K."/>
            <person name="Dooley E."/>
            <person name="Doricent M."/>
            <person name="Dorje P."/>
            <person name="Dorjee K."/>
            <person name="Dupes A."/>
            <person name="Elong R."/>
            <person name="Falk J."/>
            <person name="Farina A."/>
            <person name="Faro S."/>
            <person name="Ferguson D."/>
            <person name="Fisher S."/>
            <person name="Foley C.D."/>
            <person name="Franke A."/>
            <person name="Friedrich D."/>
            <person name="Gadbois L."/>
            <person name="Gearin G."/>
            <person name="Gearin C.R."/>
            <person name="Giannoukos G."/>
            <person name="Goode T."/>
            <person name="Graham J."/>
            <person name="Grandbois E."/>
            <person name="Grewal S."/>
            <person name="Gyaltsen K."/>
            <person name="Hafez N."/>
            <person name="Hagos B."/>
            <person name="Hall J."/>
            <person name="Henson C."/>
            <person name="Hollinger A."/>
            <person name="Honan T."/>
            <person name="Huard M.D."/>
            <person name="Hughes L."/>
            <person name="Hurhula B."/>
            <person name="Husby M.E."/>
            <person name="Kamat A."/>
            <person name="Kanga B."/>
            <person name="Kashin S."/>
            <person name="Khazanovich D."/>
            <person name="Kisner P."/>
            <person name="Lance K."/>
            <person name="Lara M."/>
            <person name="Lee W."/>
            <person name="Lennon N."/>
            <person name="Letendre F."/>
            <person name="LeVine R."/>
            <person name="Lipovsky A."/>
            <person name="Liu X."/>
            <person name="Liu J."/>
            <person name="Liu S."/>
            <person name="Lokyitsang T."/>
            <person name="Lokyitsang Y."/>
            <person name="Lubonja R."/>
            <person name="Lui A."/>
            <person name="MacDonald P."/>
            <person name="Magnisalis V."/>
            <person name="Maru K."/>
            <person name="Matthews C."/>
            <person name="McCusker W."/>
            <person name="McDonough S."/>
            <person name="Mehta T."/>
            <person name="Meldrim J."/>
            <person name="Meneus L."/>
            <person name="Mihai O."/>
            <person name="Mihalev A."/>
            <person name="Mihova T."/>
            <person name="Mittelman R."/>
            <person name="Mlenga V."/>
            <person name="Montmayeur A."/>
            <person name="Mulrain L."/>
            <person name="Navidi A."/>
            <person name="Naylor J."/>
            <person name="Negash T."/>
            <person name="Nguyen T."/>
            <person name="Nguyen N."/>
            <person name="Nicol R."/>
            <person name="Norbu C."/>
            <person name="Norbu N."/>
            <person name="Novod N."/>
            <person name="O'Neill B."/>
            <person name="Osman S."/>
            <person name="Markiewicz E."/>
            <person name="Oyono O.L."/>
            <person name="Patti C."/>
            <person name="Phunkhang P."/>
            <person name="Pierre F."/>
            <person name="Priest M."/>
            <person name="Raghuraman S."/>
            <person name="Rege F."/>
            <person name="Reyes R."/>
            <person name="Rise C."/>
            <person name="Rogov P."/>
            <person name="Ross K."/>
            <person name="Ryan E."/>
            <person name="Settipalli S."/>
            <person name="Shea T."/>
            <person name="Sherpa N."/>
            <person name="Shi L."/>
            <person name="Shih D."/>
            <person name="Sparrow T."/>
            <person name="Spaulding J."/>
            <person name="Stalker J."/>
            <person name="Stange-Thomann N."/>
            <person name="Stavropoulos S."/>
            <person name="Stone C."/>
            <person name="Strader C."/>
            <person name="Tesfaye S."/>
            <person name="Thomson T."/>
            <person name="Thoulutsang Y."/>
            <person name="Thoulutsang D."/>
            <person name="Topham K."/>
            <person name="Topping I."/>
            <person name="Tsamla T."/>
            <person name="Vassiliev H."/>
            <person name="Vo A."/>
            <person name="Wangchuk T."/>
            <person name="Wangdi T."/>
            <person name="Weiand M."/>
            <person name="Wilkinson J."/>
            <person name="Wilson A."/>
            <person name="Yadav S."/>
            <person name="Young G."/>
            <person name="Yu Q."/>
            <person name="Zembek L."/>
            <person name="Zhong D."/>
            <person name="Zimmer A."/>
            <person name="Zwirko Z."/>
            <person name="Jaffe D.B."/>
            <person name="Alvarez P."/>
            <person name="Brockman W."/>
            <person name="Butler J."/>
            <person name="Chin C."/>
            <person name="Gnerre S."/>
            <person name="Grabherr M."/>
            <person name="Kleber M."/>
            <person name="Mauceli E."/>
            <person name="MacCallum I."/>
        </authorList>
    </citation>
    <scope>NUCLEOTIDE SEQUENCE [LARGE SCALE GENOMIC DNA]</scope>
    <source>
        <strain evidence="9">Tucson 14030-0811.24</strain>
    </source>
</reference>
<dbReference type="InterPro" id="IPR003388">
    <property type="entry name" value="Reticulon"/>
</dbReference>
<keyword evidence="2 6" id="KW-0812">Transmembrane</keyword>
<feature type="transmembrane region" description="Helical" evidence="6">
    <location>
        <begin position="33"/>
        <end position="66"/>
    </location>
</feature>
<evidence type="ECO:0000256" key="2">
    <source>
        <dbReference type="ARBA" id="ARBA00022692"/>
    </source>
</evidence>
<keyword evidence="4 6" id="KW-1133">Transmembrane helix</keyword>
<evidence type="ECO:0000256" key="5">
    <source>
        <dbReference type="ARBA" id="ARBA00023136"/>
    </source>
</evidence>
<sequence>MPLMEGQVADNSNSLFIELENLLLWRNWQKSAIIFMGILLILVDVVYHSIISVVSMTCITMLLISIGYRCFDHFMQSWNKTDSMEHPYRCYLEMDFSISREKAIYLVCLIVDNLNILLIKCRSLFFVENIWDSCKLLLALCGINLLGDCFNGLTLLVLAYIMIFTLPKLYEWNKDIVDRQLEKFLLLQSNDSQLIEENLAEEAVIEPTTEQNLYKVCDNMELFELLVEEHGDGCCCRDCQDIDAIPIEAH</sequence>
<evidence type="ECO:0000256" key="4">
    <source>
        <dbReference type="ARBA" id="ARBA00022989"/>
    </source>
</evidence>
<dbReference type="KEGG" id="dwi:6647966"/>
<dbReference type="InterPro" id="IPR046964">
    <property type="entry name" value="RTN1-4"/>
</dbReference>
<comment type="subcellular location">
    <subcellularLocation>
        <location evidence="1 6">Endoplasmic reticulum membrane</location>
        <topology evidence="1 6">Multi-pass membrane protein</topology>
    </subcellularLocation>
</comment>
<dbReference type="Proteomes" id="UP000007798">
    <property type="component" value="Unassembled WGS sequence"/>
</dbReference>
<dbReference type="STRING" id="7260.B4N896"/>
<accession>B4N896</accession>
<dbReference type="PANTHER" id="PTHR45799:SF2">
    <property type="entry name" value="RETICULON-LIKE PROTEIN"/>
    <property type="match status" value="1"/>
</dbReference>
<evidence type="ECO:0000313" key="8">
    <source>
        <dbReference type="EMBL" id="EDW81347.2"/>
    </source>
</evidence>
<dbReference type="GO" id="GO:0005543">
    <property type="term" value="F:phospholipid binding"/>
    <property type="evidence" value="ECO:0007669"/>
    <property type="project" value="EnsemblMetazoa"/>
</dbReference>
<protein>
    <recommendedName>
        <fullName evidence="6">Reticulon-like protein</fullName>
    </recommendedName>
</protein>
<dbReference type="PROSITE" id="PS50845">
    <property type="entry name" value="RETICULON"/>
    <property type="match status" value="1"/>
</dbReference>
<feature type="domain" description="Reticulon" evidence="7">
    <location>
        <begin position="19"/>
        <end position="181"/>
    </location>
</feature>
<dbReference type="OrthoDB" id="567788at2759"/>
<evidence type="ECO:0000256" key="3">
    <source>
        <dbReference type="ARBA" id="ARBA00022824"/>
    </source>
</evidence>
<name>B4N896_DROWI</name>
<dbReference type="GO" id="GO:0097753">
    <property type="term" value="P:membrane bending"/>
    <property type="evidence" value="ECO:0007669"/>
    <property type="project" value="EnsemblMetazoa"/>
</dbReference>
<dbReference type="Gene3D" id="1.20.5.2480">
    <property type="match status" value="1"/>
</dbReference>
<dbReference type="GO" id="GO:0030424">
    <property type="term" value="C:axon"/>
    <property type="evidence" value="ECO:0007669"/>
    <property type="project" value="TreeGrafter"/>
</dbReference>
<dbReference type="EMBL" id="CH964232">
    <property type="protein sequence ID" value="EDW81347.2"/>
    <property type="molecule type" value="Genomic_DNA"/>
</dbReference>
<keyword evidence="5 6" id="KW-0472">Membrane</keyword>
<feature type="transmembrane region" description="Helical" evidence="6">
    <location>
        <begin position="137"/>
        <end position="164"/>
    </location>
</feature>
<dbReference type="Pfam" id="PF02453">
    <property type="entry name" value="Reticulon"/>
    <property type="match status" value="1"/>
</dbReference>
<organism evidence="8 9">
    <name type="scientific">Drosophila willistoni</name>
    <name type="common">Fruit fly</name>
    <dbReference type="NCBI Taxonomy" id="7260"/>
    <lineage>
        <taxon>Eukaryota</taxon>
        <taxon>Metazoa</taxon>
        <taxon>Ecdysozoa</taxon>
        <taxon>Arthropoda</taxon>
        <taxon>Hexapoda</taxon>
        <taxon>Insecta</taxon>
        <taxon>Pterygota</taxon>
        <taxon>Neoptera</taxon>
        <taxon>Endopterygota</taxon>
        <taxon>Diptera</taxon>
        <taxon>Brachycera</taxon>
        <taxon>Muscomorpha</taxon>
        <taxon>Ephydroidea</taxon>
        <taxon>Drosophilidae</taxon>
        <taxon>Drosophila</taxon>
        <taxon>Sophophora</taxon>
    </lineage>
</organism>
<dbReference type="GO" id="GO:0005789">
    <property type="term" value="C:endoplasmic reticulum membrane"/>
    <property type="evidence" value="ECO:0007669"/>
    <property type="project" value="UniProtKB-SubCell"/>
</dbReference>
<dbReference type="InParanoid" id="B4N896"/>
<gene>
    <name evidence="8" type="primary">Dwil\GK11074</name>
    <name evidence="8" type="ORF">Dwil_GK11074</name>
</gene>
<feature type="transmembrane region" description="Helical" evidence="6">
    <location>
        <begin position="103"/>
        <end position="125"/>
    </location>
</feature>
<proteinExistence type="predicted"/>
<evidence type="ECO:0000313" key="9">
    <source>
        <dbReference type="Proteomes" id="UP000007798"/>
    </source>
</evidence>
<keyword evidence="3 6" id="KW-0256">Endoplasmic reticulum</keyword>
<evidence type="ECO:0000256" key="1">
    <source>
        <dbReference type="ARBA" id="ARBA00004477"/>
    </source>
</evidence>
<dbReference type="HOGENOM" id="CLU_1074667_0_0_1"/>
<evidence type="ECO:0000259" key="7">
    <source>
        <dbReference type="PROSITE" id="PS50845"/>
    </source>
</evidence>
<dbReference type="AlphaFoldDB" id="B4N896"/>
<dbReference type="eggNOG" id="KOG1792">
    <property type="taxonomic scope" value="Eukaryota"/>
</dbReference>
<keyword evidence="9" id="KW-1185">Reference proteome</keyword>
<dbReference type="PANTHER" id="PTHR45799">
    <property type="entry name" value="RETICULON-LIKE PROTEIN"/>
    <property type="match status" value="1"/>
</dbReference>
<evidence type="ECO:0000256" key="6">
    <source>
        <dbReference type="RuleBase" id="RU363132"/>
    </source>
</evidence>
<dbReference type="GO" id="GO:0071786">
    <property type="term" value="P:endoplasmic reticulum tubular network organization"/>
    <property type="evidence" value="ECO:0007669"/>
    <property type="project" value="EnsemblMetazoa"/>
</dbReference>